<dbReference type="RefSeq" id="WP_320502108.1">
    <property type="nucleotide sequence ID" value="NZ_JAXCLX010000003.1"/>
</dbReference>
<protein>
    <submittedName>
        <fullName evidence="2">Uncharacterized protein</fullName>
    </submittedName>
</protein>
<sequence length="111" mass="12155">MPTKNPNETTPEPTPREVPGEKHEQGHTIGDPGRQQQQGNPTEPPRQQGGQPNEGEGNRTAARHYNDAAQQAAQNPARTERQAQEAKRAIDSPEGDALERAEEIGKKPARH</sequence>
<dbReference type="Proteomes" id="UP001271769">
    <property type="component" value="Unassembled WGS sequence"/>
</dbReference>
<comment type="caution">
    <text evidence="2">The sequence shown here is derived from an EMBL/GenBank/DDBJ whole genome shotgun (WGS) entry which is preliminary data.</text>
</comment>
<keyword evidence="3" id="KW-1185">Reference proteome</keyword>
<evidence type="ECO:0000313" key="2">
    <source>
        <dbReference type="EMBL" id="MDY0873634.1"/>
    </source>
</evidence>
<evidence type="ECO:0000313" key="3">
    <source>
        <dbReference type="Proteomes" id="UP001271769"/>
    </source>
</evidence>
<name>A0ABU5E361_9PROT</name>
<gene>
    <name evidence="2" type="ORF">SMD31_16965</name>
</gene>
<feature type="compositionally biased region" description="Basic and acidic residues" evidence="1">
    <location>
        <begin position="14"/>
        <end position="26"/>
    </location>
</feature>
<reference evidence="2 3" key="1">
    <citation type="journal article" date="2013" name="Antonie Van Leeuwenhoek">
        <title>Dongia rigui sp. nov., isolated from freshwater of a large wetland in Korea.</title>
        <authorList>
            <person name="Baik K.S."/>
            <person name="Hwang Y.M."/>
            <person name="Choi J.S."/>
            <person name="Kwon J."/>
            <person name="Seong C.N."/>
        </authorList>
    </citation>
    <scope>NUCLEOTIDE SEQUENCE [LARGE SCALE GENOMIC DNA]</scope>
    <source>
        <strain evidence="2 3">04SU4-P</strain>
    </source>
</reference>
<proteinExistence type="predicted"/>
<feature type="compositionally biased region" description="Basic and acidic residues" evidence="1">
    <location>
        <begin position="78"/>
        <end position="111"/>
    </location>
</feature>
<evidence type="ECO:0000256" key="1">
    <source>
        <dbReference type="SAM" id="MobiDB-lite"/>
    </source>
</evidence>
<accession>A0ABU5E361</accession>
<dbReference type="EMBL" id="JAXCLX010000003">
    <property type="protein sequence ID" value="MDY0873634.1"/>
    <property type="molecule type" value="Genomic_DNA"/>
</dbReference>
<feature type="compositionally biased region" description="Low complexity" evidence="1">
    <location>
        <begin position="45"/>
        <end position="59"/>
    </location>
</feature>
<feature type="compositionally biased region" description="Low complexity" evidence="1">
    <location>
        <begin position="1"/>
        <end position="11"/>
    </location>
</feature>
<feature type="region of interest" description="Disordered" evidence="1">
    <location>
        <begin position="1"/>
        <end position="111"/>
    </location>
</feature>
<organism evidence="2 3">
    <name type="scientific">Dongia rigui</name>
    <dbReference type="NCBI Taxonomy" id="940149"/>
    <lineage>
        <taxon>Bacteria</taxon>
        <taxon>Pseudomonadati</taxon>
        <taxon>Pseudomonadota</taxon>
        <taxon>Alphaproteobacteria</taxon>
        <taxon>Rhodospirillales</taxon>
        <taxon>Dongiaceae</taxon>
        <taxon>Dongia</taxon>
    </lineage>
</organism>